<dbReference type="PROSITE" id="PS00603">
    <property type="entry name" value="TK_CELLULAR_TYPE"/>
    <property type="match status" value="1"/>
</dbReference>
<sequence length="34" mass="3900">MLGLNESYVALCRKHYKEGQLWEHDPGDIPGDNN</sequence>
<evidence type="ECO:0000313" key="2">
    <source>
        <dbReference type="Proteomes" id="UP000008956"/>
    </source>
</evidence>
<dbReference type="InterPro" id="IPR020633">
    <property type="entry name" value="Thymidine_kinase_CS"/>
</dbReference>
<reference evidence="1 2" key="1">
    <citation type="submission" date="2010-03" db="EMBL/GenBank/DDBJ databases">
        <title>The genome sequence of Ruminococcus torques L2-14.</title>
        <authorList>
            <consortium name="metaHIT consortium -- http://www.metahit.eu/"/>
            <person name="Pajon A."/>
            <person name="Turner K."/>
            <person name="Parkhill J."/>
            <person name="Duncan S."/>
            <person name="Flint H."/>
        </authorList>
    </citation>
    <scope>NUCLEOTIDE SEQUENCE [LARGE SCALE GENOMIC DNA]</scope>
    <source>
        <strain evidence="1 2">L2-14</strain>
    </source>
</reference>
<dbReference type="AlphaFoldDB" id="D4M6L5"/>
<organism evidence="1 2">
    <name type="scientific">[Ruminococcus] torques L2-14</name>
    <dbReference type="NCBI Taxonomy" id="657313"/>
    <lineage>
        <taxon>Bacteria</taxon>
        <taxon>Bacillati</taxon>
        <taxon>Bacillota</taxon>
        <taxon>Clostridia</taxon>
        <taxon>Lachnospirales</taxon>
        <taxon>Lachnospiraceae</taxon>
        <taxon>Mediterraneibacter</taxon>
    </lineage>
</organism>
<dbReference type="HOGENOM" id="CLU_3375752_0_0_9"/>
<proteinExistence type="predicted"/>
<dbReference type="EMBL" id="FP929055">
    <property type="protein sequence ID" value="CBL26877.1"/>
    <property type="molecule type" value="Genomic_DNA"/>
</dbReference>
<gene>
    <name evidence="1" type="ORF">RTO_23900</name>
</gene>
<dbReference type="GO" id="GO:0005524">
    <property type="term" value="F:ATP binding"/>
    <property type="evidence" value="ECO:0007669"/>
    <property type="project" value="InterPro"/>
</dbReference>
<dbReference type="KEGG" id="rto:RTO_23900"/>
<accession>D4M6L5</accession>
<protein>
    <recommendedName>
        <fullName evidence="3">Thymidine kinase</fullName>
    </recommendedName>
</protein>
<name>D4M6L5_9FIRM</name>
<reference evidence="1 2" key="2">
    <citation type="submission" date="2010-03" db="EMBL/GenBank/DDBJ databases">
        <authorList>
            <person name="Pajon A."/>
        </authorList>
    </citation>
    <scope>NUCLEOTIDE SEQUENCE [LARGE SCALE GENOMIC DNA]</scope>
    <source>
        <strain evidence="1 2">L2-14</strain>
    </source>
</reference>
<evidence type="ECO:0008006" key="3">
    <source>
        <dbReference type="Google" id="ProtNLM"/>
    </source>
</evidence>
<dbReference type="Proteomes" id="UP000008956">
    <property type="component" value="Chromosome"/>
</dbReference>
<evidence type="ECO:0000313" key="1">
    <source>
        <dbReference type="EMBL" id="CBL26877.1"/>
    </source>
</evidence>
<dbReference type="GO" id="GO:0004797">
    <property type="term" value="F:thymidine kinase activity"/>
    <property type="evidence" value="ECO:0007669"/>
    <property type="project" value="InterPro"/>
</dbReference>